<dbReference type="InterPro" id="IPR029021">
    <property type="entry name" value="Prot-tyrosine_phosphatase-like"/>
</dbReference>
<accession>E7GAI9</accession>
<dbReference type="InterPro" id="IPR026893">
    <property type="entry name" value="Tyr/Ser_Pase_IphP-type"/>
</dbReference>
<dbReference type="Pfam" id="PF13350">
    <property type="entry name" value="Y_phosphatase3"/>
    <property type="match status" value="1"/>
</dbReference>
<dbReference type="Gene3D" id="3.90.190.10">
    <property type="entry name" value="Protein tyrosine phosphatase superfamily"/>
    <property type="match status" value="1"/>
</dbReference>
<evidence type="ECO:0000313" key="2">
    <source>
        <dbReference type="Proteomes" id="UP000003157"/>
    </source>
</evidence>
<dbReference type="OrthoDB" id="1188001at2"/>
<name>E7GAI9_9FIRM</name>
<dbReference type="HOGENOM" id="CLU_057546_1_4_9"/>
<comment type="caution">
    <text evidence="1">The sequence shown here is derived from an EMBL/GenBank/DDBJ whole genome shotgun (WGS) entry which is preliminary data.</text>
</comment>
<dbReference type="PROSITE" id="PS00383">
    <property type="entry name" value="TYR_PHOSPHATASE_1"/>
    <property type="match status" value="1"/>
</dbReference>
<dbReference type="eggNOG" id="COG2365">
    <property type="taxonomic scope" value="Bacteria"/>
</dbReference>
<dbReference type="GO" id="GO:0004721">
    <property type="term" value="F:phosphoprotein phosphatase activity"/>
    <property type="evidence" value="ECO:0007669"/>
    <property type="project" value="InterPro"/>
</dbReference>
<dbReference type="SUPFAM" id="SSF52799">
    <property type="entry name" value="(Phosphotyrosine protein) phosphatases II"/>
    <property type="match status" value="1"/>
</dbReference>
<gene>
    <name evidence="1" type="ORF">HMPREF9488_01779</name>
</gene>
<sequence>MQNIIRLPLDNAYNVRELGGYYTKDKQITQWHRFLRSDDISQLTDQDIEFLLNYGVNSVIDLRSQSECQAHPDSLMNIEGIDYYHLPFMSGDIDDVTKIMDNLEQFDLGDFYVELLKEKELVAQLLSLITDAKEGCLFHCSAGKDRTGILSVSAYECWCQ</sequence>
<organism evidence="1 2">
    <name type="scientific">Coprobacillus cateniformis</name>
    <dbReference type="NCBI Taxonomy" id="100884"/>
    <lineage>
        <taxon>Bacteria</taxon>
        <taxon>Bacillati</taxon>
        <taxon>Bacillota</taxon>
        <taxon>Erysipelotrichia</taxon>
        <taxon>Erysipelotrichales</taxon>
        <taxon>Coprobacillaceae</taxon>
        <taxon>Coprobacillus</taxon>
    </lineage>
</organism>
<dbReference type="STRING" id="100884.GCA_000269565_01874"/>
<reference evidence="1 2" key="1">
    <citation type="submission" date="2010-12" db="EMBL/GenBank/DDBJ databases">
        <title>The Genome Sequence of Coprobacillus sp. strain 29_1.</title>
        <authorList>
            <consortium name="The Broad Institute Genome Sequencing Platform"/>
            <person name="Earl A."/>
            <person name="Ward D."/>
            <person name="Feldgarden M."/>
            <person name="Gevers D."/>
            <person name="Daigneault M."/>
            <person name="Sibley C.D."/>
            <person name="White A."/>
            <person name="Strauss J."/>
            <person name="Allen-Vercoe E."/>
            <person name="Young S.K."/>
            <person name="Zeng Q."/>
            <person name="Gargeya S."/>
            <person name="Fitzgerald M."/>
            <person name="Haas B."/>
            <person name="Abouelleil A."/>
            <person name="Alvarado L."/>
            <person name="Arachchi H.M."/>
            <person name="Berlin A."/>
            <person name="Brown A."/>
            <person name="Chapman S.B."/>
            <person name="Chen Z."/>
            <person name="Dunbar C."/>
            <person name="Freedman E."/>
            <person name="Gearin G."/>
            <person name="Gellesch M."/>
            <person name="Goldberg J."/>
            <person name="Griggs A."/>
            <person name="Gujja S."/>
            <person name="Heilman E."/>
            <person name="Heiman D."/>
            <person name="Howarth C."/>
            <person name="Larson L."/>
            <person name="Lui A."/>
            <person name="MacDonald P.J.P."/>
            <person name="Mehta T."/>
            <person name="Montmayeur A."/>
            <person name="Murphy C."/>
            <person name="Neiman D."/>
            <person name="Pearson M."/>
            <person name="Priest M."/>
            <person name="Roberts A."/>
            <person name="Saif S."/>
            <person name="Shea T."/>
            <person name="Shenoy N."/>
            <person name="Sisk P."/>
            <person name="Stolte C."/>
            <person name="Sykes S."/>
            <person name="White J."/>
            <person name="Yandava C."/>
            <person name="Nusbaum C."/>
            <person name="Birren B."/>
        </authorList>
    </citation>
    <scope>NUCLEOTIDE SEQUENCE [LARGE SCALE GENOMIC DNA]</scope>
    <source>
        <strain evidence="1 2">29_1</strain>
    </source>
</reference>
<dbReference type="AlphaFoldDB" id="E7GAI9"/>
<evidence type="ECO:0000313" key="1">
    <source>
        <dbReference type="EMBL" id="EFW04890.1"/>
    </source>
</evidence>
<protein>
    <submittedName>
        <fullName evidence="1">Protein tyrosine/serine phosphatase</fullName>
    </submittedName>
</protein>
<proteinExistence type="predicted"/>
<dbReference type="InterPro" id="IPR016130">
    <property type="entry name" value="Tyr_Pase_AS"/>
</dbReference>
<keyword evidence="2" id="KW-1185">Reference proteome</keyword>
<dbReference type="EMBL" id="ADKX01000032">
    <property type="protein sequence ID" value="EFW04890.1"/>
    <property type="molecule type" value="Genomic_DNA"/>
</dbReference>
<dbReference type="Proteomes" id="UP000003157">
    <property type="component" value="Unassembled WGS sequence"/>
</dbReference>